<dbReference type="EMBL" id="ATLV01020799">
    <property type="status" value="NOT_ANNOTATED_CDS"/>
    <property type="molecule type" value="Genomic_DNA"/>
</dbReference>
<evidence type="ECO:0000313" key="2">
    <source>
        <dbReference type="EMBL" id="KFB45824.1"/>
    </source>
</evidence>
<dbReference type="EMBL" id="KE525307">
    <property type="protein sequence ID" value="KFB45824.1"/>
    <property type="molecule type" value="Genomic_DNA"/>
</dbReference>
<proteinExistence type="predicted"/>
<dbReference type="AlphaFoldDB" id="A0A084W6I0"/>
<name>A0A084W6I0_ANOSI</name>
<sequence>MARSTLFIFAALVLASVTFAQDPTPLSLEDIRQEALARIQAANVTLPAGGTGAKSLQSYRIIDPYIIADLLNAIAYIYSYIIYNYPEYVLYDSLDLKLLSARYIPQRLEFNYVNRV</sequence>
<feature type="signal peptide" evidence="1">
    <location>
        <begin position="1"/>
        <end position="20"/>
    </location>
</feature>
<reference evidence="3" key="2">
    <citation type="submission" date="2020-05" db="UniProtKB">
        <authorList>
            <consortium name="EnsemblMetazoa"/>
        </authorList>
    </citation>
    <scope>IDENTIFICATION</scope>
</reference>
<dbReference type="VEuPathDB" id="VectorBase:ASIS022263"/>
<protein>
    <submittedName>
        <fullName evidence="2 3">Uncharacterized protein</fullName>
    </submittedName>
</protein>
<feature type="chain" id="PRO_5001784285" evidence="1">
    <location>
        <begin position="21"/>
        <end position="116"/>
    </location>
</feature>
<reference evidence="2 4" key="1">
    <citation type="journal article" date="2014" name="BMC Genomics">
        <title>Genome sequence of Anopheles sinensis provides insight into genetics basis of mosquito competence for malaria parasites.</title>
        <authorList>
            <person name="Zhou D."/>
            <person name="Zhang D."/>
            <person name="Ding G."/>
            <person name="Shi L."/>
            <person name="Hou Q."/>
            <person name="Ye Y."/>
            <person name="Xu Y."/>
            <person name="Zhou H."/>
            <person name="Xiong C."/>
            <person name="Li S."/>
            <person name="Yu J."/>
            <person name="Hong S."/>
            <person name="Yu X."/>
            <person name="Zou P."/>
            <person name="Chen C."/>
            <person name="Chang X."/>
            <person name="Wang W."/>
            <person name="Lv Y."/>
            <person name="Sun Y."/>
            <person name="Ma L."/>
            <person name="Shen B."/>
            <person name="Zhu C."/>
        </authorList>
    </citation>
    <scope>NUCLEOTIDE SEQUENCE [LARGE SCALE GENOMIC DNA]</scope>
</reference>
<dbReference type="Proteomes" id="UP000030765">
    <property type="component" value="Unassembled WGS sequence"/>
</dbReference>
<accession>A0A084W6I0</accession>
<keyword evidence="1" id="KW-0732">Signal</keyword>
<dbReference type="EnsemblMetazoa" id="ASIC013686-RA">
    <property type="protein sequence ID" value="ASIC013686-PA"/>
    <property type="gene ID" value="ASIC013686"/>
</dbReference>
<dbReference type="VEuPathDB" id="VectorBase:ASIC013686"/>
<gene>
    <name evidence="2" type="ORF">ZHAS_00013686</name>
</gene>
<keyword evidence="4" id="KW-1185">Reference proteome</keyword>
<evidence type="ECO:0000313" key="3">
    <source>
        <dbReference type="EnsemblMetazoa" id="ASIC013686-PA"/>
    </source>
</evidence>
<evidence type="ECO:0000256" key="1">
    <source>
        <dbReference type="SAM" id="SignalP"/>
    </source>
</evidence>
<organism evidence="3 4">
    <name type="scientific">Anopheles sinensis</name>
    <name type="common">Mosquito</name>
    <dbReference type="NCBI Taxonomy" id="74873"/>
    <lineage>
        <taxon>Eukaryota</taxon>
        <taxon>Metazoa</taxon>
        <taxon>Ecdysozoa</taxon>
        <taxon>Arthropoda</taxon>
        <taxon>Hexapoda</taxon>
        <taxon>Insecta</taxon>
        <taxon>Pterygota</taxon>
        <taxon>Neoptera</taxon>
        <taxon>Endopterygota</taxon>
        <taxon>Diptera</taxon>
        <taxon>Nematocera</taxon>
        <taxon>Culicoidea</taxon>
        <taxon>Culicidae</taxon>
        <taxon>Anophelinae</taxon>
        <taxon>Anopheles</taxon>
    </lineage>
</organism>
<evidence type="ECO:0000313" key="4">
    <source>
        <dbReference type="Proteomes" id="UP000030765"/>
    </source>
</evidence>